<keyword evidence="2" id="KW-1185">Reference proteome</keyword>
<evidence type="ECO:0000313" key="1">
    <source>
        <dbReference type="EMBL" id="PNW87476.1"/>
    </source>
</evidence>
<dbReference type="KEGG" id="cre:CHLRE_02g144251v5"/>
<reference evidence="1 2" key="1">
    <citation type="journal article" date="2007" name="Science">
        <title>The Chlamydomonas genome reveals the evolution of key animal and plant functions.</title>
        <authorList>
            <person name="Merchant S.S."/>
            <person name="Prochnik S.E."/>
            <person name="Vallon O."/>
            <person name="Harris E.H."/>
            <person name="Karpowicz S.J."/>
            <person name="Witman G.B."/>
            <person name="Terry A."/>
            <person name="Salamov A."/>
            <person name="Fritz-Laylin L.K."/>
            <person name="Marechal-Drouard L."/>
            <person name="Marshall W.F."/>
            <person name="Qu L.H."/>
            <person name="Nelson D.R."/>
            <person name="Sanderfoot A.A."/>
            <person name="Spalding M.H."/>
            <person name="Kapitonov V.V."/>
            <person name="Ren Q."/>
            <person name="Ferris P."/>
            <person name="Lindquist E."/>
            <person name="Shapiro H."/>
            <person name="Lucas S.M."/>
            <person name="Grimwood J."/>
            <person name="Schmutz J."/>
            <person name="Cardol P."/>
            <person name="Cerutti H."/>
            <person name="Chanfreau G."/>
            <person name="Chen C.L."/>
            <person name="Cognat V."/>
            <person name="Croft M.T."/>
            <person name="Dent R."/>
            <person name="Dutcher S."/>
            <person name="Fernandez E."/>
            <person name="Fukuzawa H."/>
            <person name="Gonzalez-Ballester D."/>
            <person name="Gonzalez-Halphen D."/>
            <person name="Hallmann A."/>
            <person name="Hanikenne M."/>
            <person name="Hippler M."/>
            <person name="Inwood W."/>
            <person name="Jabbari K."/>
            <person name="Kalanon M."/>
            <person name="Kuras R."/>
            <person name="Lefebvre P.A."/>
            <person name="Lemaire S.D."/>
            <person name="Lobanov A.V."/>
            <person name="Lohr M."/>
            <person name="Manuell A."/>
            <person name="Meier I."/>
            <person name="Mets L."/>
            <person name="Mittag M."/>
            <person name="Mittelmeier T."/>
            <person name="Moroney J.V."/>
            <person name="Moseley J."/>
            <person name="Napoli C."/>
            <person name="Nedelcu A.M."/>
            <person name="Niyogi K."/>
            <person name="Novoselov S.V."/>
            <person name="Paulsen I.T."/>
            <person name="Pazour G."/>
            <person name="Purton S."/>
            <person name="Ral J.P."/>
            <person name="Riano-Pachon D.M."/>
            <person name="Riekhof W."/>
            <person name="Rymarquis L."/>
            <person name="Schroda M."/>
            <person name="Stern D."/>
            <person name="Umen J."/>
            <person name="Willows R."/>
            <person name="Wilson N."/>
            <person name="Zimmer S.L."/>
            <person name="Allmer J."/>
            <person name="Balk J."/>
            <person name="Bisova K."/>
            <person name="Chen C.J."/>
            <person name="Elias M."/>
            <person name="Gendler K."/>
            <person name="Hauser C."/>
            <person name="Lamb M.R."/>
            <person name="Ledford H."/>
            <person name="Long J.C."/>
            <person name="Minagawa J."/>
            <person name="Page M.D."/>
            <person name="Pan J."/>
            <person name="Pootakham W."/>
            <person name="Roje S."/>
            <person name="Rose A."/>
            <person name="Stahlberg E."/>
            <person name="Terauchi A.M."/>
            <person name="Yang P."/>
            <person name="Ball S."/>
            <person name="Bowler C."/>
            <person name="Dieckmann C.L."/>
            <person name="Gladyshev V.N."/>
            <person name="Green P."/>
            <person name="Jorgensen R."/>
            <person name="Mayfield S."/>
            <person name="Mueller-Roeber B."/>
            <person name="Rajamani S."/>
            <person name="Sayre R.T."/>
            <person name="Brokstein P."/>
            <person name="Dubchak I."/>
            <person name="Goodstein D."/>
            <person name="Hornick L."/>
            <person name="Huang Y.W."/>
            <person name="Jhaveri J."/>
            <person name="Luo Y."/>
            <person name="Martinez D."/>
            <person name="Ngau W.C."/>
            <person name="Otillar B."/>
            <person name="Poliakov A."/>
            <person name="Porter A."/>
            <person name="Szajkowski L."/>
            <person name="Werner G."/>
            <person name="Zhou K."/>
            <person name="Grigoriev I.V."/>
            <person name="Rokhsar D.S."/>
            <person name="Grossman A.R."/>
        </authorList>
    </citation>
    <scope>NUCLEOTIDE SEQUENCE [LARGE SCALE GENOMIC DNA]</scope>
    <source>
        <strain evidence="2">CC-503</strain>
    </source>
</reference>
<dbReference type="Proteomes" id="UP000006906">
    <property type="component" value="Chromosome 2"/>
</dbReference>
<evidence type="ECO:0000313" key="2">
    <source>
        <dbReference type="Proteomes" id="UP000006906"/>
    </source>
</evidence>
<dbReference type="EMBL" id="CM008963">
    <property type="protein sequence ID" value="PNW87476.1"/>
    <property type="molecule type" value="Genomic_DNA"/>
</dbReference>
<dbReference type="OrthoDB" id="527882at2759"/>
<protein>
    <recommendedName>
        <fullName evidence="3">Nucleotide-diphospho-sugar transferase domain-containing protein</fullName>
    </recommendedName>
</protein>
<evidence type="ECO:0008006" key="3">
    <source>
        <dbReference type="Google" id="ProtNLM"/>
    </source>
</evidence>
<organism evidence="1 2">
    <name type="scientific">Chlamydomonas reinhardtii</name>
    <name type="common">Chlamydomonas smithii</name>
    <dbReference type="NCBI Taxonomy" id="3055"/>
    <lineage>
        <taxon>Eukaryota</taxon>
        <taxon>Viridiplantae</taxon>
        <taxon>Chlorophyta</taxon>
        <taxon>core chlorophytes</taxon>
        <taxon>Chlorophyceae</taxon>
        <taxon>CS clade</taxon>
        <taxon>Chlamydomonadales</taxon>
        <taxon>Chlamydomonadaceae</taxon>
        <taxon>Chlamydomonas</taxon>
    </lineage>
</organism>
<name>A0A2K3E3X2_CHLRE</name>
<dbReference type="GeneID" id="5720478"/>
<dbReference type="Gramene" id="PNW87476">
    <property type="protein sequence ID" value="PNW87476"/>
    <property type="gene ID" value="CHLRE_02g144251v5"/>
</dbReference>
<sequence>MLKARSHNSEIIITTETRIDQAAQWSWRQLRMGYAHTVVIMRGEHSCKALRAILGAYTGCVWFDQEAMDTDTLMLDDFYFWMNTPDYKDYQLLSQVDGMGTLNIGFMYARGASPSGPVTWSLAEALLRNIRWREQPAVVAAFNGSMAYCWDQSVLTDTVYSALVGRPVFWRCLDIRPLDRMWNLREDGLKAFQAAHAALIGPALRTRRFSMERPGPACHWHTSGPEGLKNQEGLMRLPHFGGQWPEALGGRALGELTPVARAFLAMLAEAGTPMWPDLEDPGTQAAAAAVPSEKFSYFSAHIVCDWSGCGMNGMFLPQMRPNGTEPCNVAGHFVVSPDKPMGKRFQLLHNGAFSFPLAHLLHGPGGAYFATNVHAGGGGGGAHHAARAGAGLHHSRLGQHVPLPRVIALAPGVVSRTPTAAGEPPGALVLAGKPQLVELVAALSTVAVAAGRTLAVPQLSCDFPWMHRGGAFPYNGSHYVPWRYLNGGAFAPYGPSISNMSCEWFAWVQHGCLHGPLHTERRAHGHGDNHVAARMLLSIEMEHFLEQLHPEARALRPGPGGNVLTLPAEAAAAAAGPDGVLNVTSAQLGEALKGVAAEAPVVWMTKPMRVTDLSGTASAAHQQWMNHCCGLIWPHGFNRICFWEF</sequence>
<dbReference type="InParanoid" id="A0A2K3E3X2"/>
<gene>
    <name evidence="1" type="ORF">CHLRE_02g144251v5</name>
</gene>
<dbReference type="ExpressionAtlas" id="A0A2K3E3X2">
    <property type="expression patterns" value="differential"/>
</dbReference>
<proteinExistence type="predicted"/>
<accession>A0A2K3E3X2</accession>
<dbReference type="AlphaFoldDB" id="A0A2K3E3X2"/>
<dbReference type="RefSeq" id="XP_042927755.1">
    <property type="nucleotide sequence ID" value="XM_043060276.1"/>
</dbReference>